<dbReference type="EMBL" id="GBRH01222404">
    <property type="protein sequence ID" value="JAD75491.1"/>
    <property type="molecule type" value="Transcribed_RNA"/>
</dbReference>
<evidence type="ECO:0000313" key="2">
    <source>
        <dbReference type="EMBL" id="JAD75491.1"/>
    </source>
</evidence>
<feature type="region of interest" description="Disordered" evidence="1">
    <location>
        <begin position="123"/>
        <end position="142"/>
    </location>
</feature>
<feature type="compositionally biased region" description="Polar residues" evidence="1">
    <location>
        <begin position="132"/>
        <end position="142"/>
    </location>
</feature>
<dbReference type="AlphaFoldDB" id="A0A0A9CIU9"/>
<accession>A0A0A9CIU9</accession>
<sequence length="142" mass="15744">MIYFRKCANSSFNFQQYLFARKFSTHFNRKLCSRWASVSTSFSSLGDPSKMFRVSAIAADIFCMSSTAAITARIMCLKDLITISWMHIDWMCGSFSASSTTRPREHILSPLVCMKSVMVLPSTGDSSREAKSATSFGSAVSS</sequence>
<name>A0A0A9CIU9_ARUDO</name>
<protein>
    <submittedName>
        <fullName evidence="2">Uncharacterized protein</fullName>
    </submittedName>
</protein>
<organism evidence="2">
    <name type="scientific">Arundo donax</name>
    <name type="common">Giant reed</name>
    <name type="synonym">Donax arundinaceus</name>
    <dbReference type="NCBI Taxonomy" id="35708"/>
    <lineage>
        <taxon>Eukaryota</taxon>
        <taxon>Viridiplantae</taxon>
        <taxon>Streptophyta</taxon>
        <taxon>Embryophyta</taxon>
        <taxon>Tracheophyta</taxon>
        <taxon>Spermatophyta</taxon>
        <taxon>Magnoliopsida</taxon>
        <taxon>Liliopsida</taxon>
        <taxon>Poales</taxon>
        <taxon>Poaceae</taxon>
        <taxon>PACMAD clade</taxon>
        <taxon>Arundinoideae</taxon>
        <taxon>Arundineae</taxon>
        <taxon>Arundo</taxon>
    </lineage>
</organism>
<evidence type="ECO:0000256" key="1">
    <source>
        <dbReference type="SAM" id="MobiDB-lite"/>
    </source>
</evidence>
<reference evidence="2" key="2">
    <citation type="journal article" date="2015" name="Data Brief">
        <title>Shoot transcriptome of the giant reed, Arundo donax.</title>
        <authorList>
            <person name="Barrero R.A."/>
            <person name="Guerrero F.D."/>
            <person name="Moolhuijzen P."/>
            <person name="Goolsby J.A."/>
            <person name="Tidwell J."/>
            <person name="Bellgard S.E."/>
            <person name="Bellgard M.I."/>
        </authorList>
    </citation>
    <scope>NUCLEOTIDE SEQUENCE</scope>
    <source>
        <tissue evidence="2">Shoot tissue taken approximately 20 cm above the soil surface</tissue>
    </source>
</reference>
<reference evidence="2" key="1">
    <citation type="submission" date="2014-09" db="EMBL/GenBank/DDBJ databases">
        <authorList>
            <person name="Magalhaes I.L.F."/>
            <person name="Oliveira U."/>
            <person name="Santos F.R."/>
            <person name="Vidigal T.H.D.A."/>
            <person name="Brescovit A.D."/>
            <person name="Santos A.J."/>
        </authorList>
    </citation>
    <scope>NUCLEOTIDE SEQUENCE</scope>
    <source>
        <tissue evidence="2">Shoot tissue taken approximately 20 cm above the soil surface</tissue>
    </source>
</reference>
<proteinExistence type="predicted"/>